<dbReference type="NCBIfam" id="TIGR00254">
    <property type="entry name" value="GGDEF"/>
    <property type="match status" value="1"/>
</dbReference>
<dbReference type="PROSITE" id="PS50887">
    <property type="entry name" value="GGDEF"/>
    <property type="match status" value="1"/>
</dbReference>
<gene>
    <name evidence="3" type="ORF">CLV92_113103</name>
</gene>
<evidence type="ECO:0000259" key="2">
    <source>
        <dbReference type="PROSITE" id="PS50887"/>
    </source>
</evidence>
<dbReference type="InterPro" id="IPR043128">
    <property type="entry name" value="Rev_trsase/Diguanyl_cyclase"/>
</dbReference>
<dbReference type="GO" id="GO:0005886">
    <property type="term" value="C:plasma membrane"/>
    <property type="evidence" value="ECO:0007669"/>
    <property type="project" value="TreeGrafter"/>
</dbReference>
<feature type="transmembrane region" description="Helical" evidence="1">
    <location>
        <begin position="62"/>
        <end position="84"/>
    </location>
</feature>
<comment type="caution">
    <text evidence="3">The sequence shown here is derived from an EMBL/GenBank/DDBJ whole genome shotgun (WGS) entry which is preliminary data.</text>
</comment>
<dbReference type="PANTHER" id="PTHR45138:SF24">
    <property type="entry name" value="DIGUANYLATE CYCLASE DGCC-RELATED"/>
    <property type="match status" value="1"/>
</dbReference>
<accession>A0A2S6IEM5</accession>
<dbReference type="SMART" id="SM00267">
    <property type="entry name" value="GGDEF"/>
    <property type="match status" value="1"/>
</dbReference>
<feature type="transmembrane region" description="Helical" evidence="1">
    <location>
        <begin position="169"/>
        <end position="187"/>
    </location>
</feature>
<sequence length="360" mass="37808">MRADGTGSGRDRPAVPGQVDLVRCHQREIVRSARVLCIGLTALYLFYLGGGVVGAWRTGAPLLTVVNCWLAGTAAVMAASGWIVTRFGARMGRWVHAATTAVGLVPIYNSAALLEMTQDPVQSVNLLLCITAMGLFVLSVPWYAALVAAAWAGWLRVALFAPADAAWEVFAYAMVAATVLSAVSLAVRRRMIRGMEEMRAQHEGAALVDALTGVCNRRGLVALLPRFLRRVGVGTVTVVAVDIDDMKGVNDTHGHAAGDAAVVGAADVLRRSLRPTDLIARTGGDEFVALVEAPDGGPVAERIRAELAAHADTASHPFRLRMSVGIATLPATAGLEEMLAAADAALYEVKATRRGVPGAA</sequence>
<evidence type="ECO:0000313" key="3">
    <source>
        <dbReference type="EMBL" id="PPK92674.1"/>
    </source>
</evidence>
<dbReference type="GO" id="GO:0043709">
    <property type="term" value="P:cell adhesion involved in single-species biofilm formation"/>
    <property type="evidence" value="ECO:0007669"/>
    <property type="project" value="TreeGrafter"/>
</dbReference>
<dbReference type="InterPro" id="IPR029787">
    <property type="entry name" value="Nucleotide_cyclase"/>
</dbReference>
<keyword evidence="1" id="KW-1133">Transmembrane helix</keyword>
<evidence type="ECO:0000256" key="1">
    <source>
        <dbReference type="SAM" id="Phobius"/>
    </source>
</evidence>
<protein>
    <submittedName>
        <fullName evidence="3">Diguanylate cyclase (GGDEF)-like protein</fullName>
    </submittedName>
</protein>
<dbReference type="Pfam" id="PF00990">
    <property type="entry name" value="GGDEF"/>
    <property type="match status" value="1"/>
</dbReference>
<feature type="transmembrane region" description="Helical" evidence="1">
    <location>
        <begin position="35"/>
        <end position="56"/>
    </location>
</feature>
<dbReference type="InterPro" id="IPR000160">
    <property type="entry name" value="GGDEF_dom"/>
</dbReference>
<keyword evidence="4" id="KW-1185">Reference proteome</keyword>
<proteinExistence type="predicted"/>
<dbReference type="GO" id="GO:0052621">
    <property type="term" value="F:diguanylate cyclase activity"/>
    <property type="evidence" value="ECO:0007669"/>
    <property type="project" value="TreeGrafter"/>
</dbReference>
<dbReference type="PANTHER" id="PTHR45138">
    <property type="entry name" value="REGULATORY COMPONENTS OF SENSORY TRANSDUCTION SYSTEM"/>
    <property type="match status" value="1"/>
</dbReference>
<keyword evidence="1" id="KW-0812">Transmembrane</keyword>
<dbReference type="InterPro" id="IPR050469">
    <property type="entry name" value="Diguanylate_Cyclase"/>
</dbReference>
<reference evidence="3 4" key="1">
    <citation type="submission" date="2018-02" db="EMBL/GenBank/DDBJ databases">
        <title>Genomic Encyclopedia of Archaeal and Bacterial Type Strains, Phase II (KMG-II): from individual species to whole genera.</title>
        <authorList>
            <person name="Goeker M."/>
        </authorList>
    </citation>
    <scope>NUCLEOTIDE SEQUENCE [LARGE SCALE GENOMIC DNA]</scope>
    <source>
        <strain evidence="3 4">DSM 22857</strain>
    </source>
</reference>
<dbReference type="Proteomes" id="UP000239485">
    <property type="component" value="Unassembled WGS sequence"/>
</dbReference>
<keyword evidence="1" id="KW-0472">Membrane</keyword>
<organism evidence="3 4">
    <name type="scientific">Kineococcus xinjiangensis</name>
    <dbReference type="NCBI Taxonomy" id="512762"/>
    <lineage>
        <taxon>Bacteria</taxon>
        <taxon>Bacillati</taxon>
        <taxon>Actinomycetota</taxon>
        <taxon>Actinomycetes</taxon>
        <taxon>Kineosporiales</taxon>
        <taxon>Kineosporiaceae</taxon>
        <taxon>Kineococcus</taxon>
    </lineage>
</organism>
<dbReference type="CDD" id="cd01949">
    <property type="entry name" value="GGDEF"/>
    <property type="match status" value="1"/>
</dbReference>
<dbReference type="GO" id="GO:1902201">
    <property type="term" value="P:negative regulation of bacterial-type flagellum-dependent cell motility"/>
    <property type="evidence" value="ECO:0007669"/>
    <property type="project" value="TreeGrafter"/>
</dbReference>
<dbReference type="Gene3D" id="3.30.70.270">
    <property type="match status" value="1"/>
</dbReference>
<feature type="transmembrane region" description="Helical" evidence="1">
    <location>
        <begin position="126"/>
        <end position="154"/>
    </location>
</feature>
<dbReference type="SUPFAM" id="SSF55073">
    <property type="entry name" value="Nucleotide cyclase"/>
    <property type="match status" value="1"/>
</dbReference>
<name>A0A2S6IEM5_9ACTN</name>
<dbReference type="AlphaFoldDB" id="A0A2S6IEM5"/>
<feature type="domain" description="GGDEF" evidence="2">
    <location>
        <begin position="234"/>
        <end position="360"/>
    </location>
</feature>
<dbReference type="EMBL" id="PTJD01000013">
    <property type="protein sequence ID" value="PPK92674.1"/>
    <property type="molecule type" value="Genomic_DNA"/>
</dbReference>
<evidence type="ECO:0000313" key="4">
    <source>
        <dbReference type="Proteomes" id="UP000239485"/>
    </source>
</evidence>